<dbReference type="RefSeq" id="XP_001598694.1">
    <property type="nucleotide sequence ID" value="XM_001598644.1"/>
</dbReference>
<dbReference type="GeneID" id="5494329"/>
<accession>A7E658</accession>
<organism evidence="1 2">
    <name type="scientific">Sclerotinia sclerotiorum (strain ATCC 18683 / 1980 / Ss-1)</name>
    <name type="common">White mold</name>
    <name type="synonym">Whetzelinia sclerotiorum</name>
    <dbReference type="NCBI Taxonomy" id="665079"/>
    <lineage>
        <taxon>Eukaryota</taxon>
        <taxon>Fungi</taxon>
        <taxon>Dikarya</taxon>
        <taxon>Ascomycota</taxon>
        <taxon>Pezizomycotina</taxon>
        <taxon>Leotiomycetes</taxon>
        <taxon>Helotiales</taxon>
        <taxon>Sclerotiniaceae</taxon>
        <taxon>Sclerotinia</taxon>
    </lineage>
</organism>
<dbReference type="Proteomes" id="UP000001312">
    <property type="component" value="Unassembled WGS sequence"/>
</dbReference>
<dbReference type="InParanoid" id="A7E658"/>
<evidence type="ECO:0000313" key="1">
    <source>
        <dbReference type="EMBL" id="EDN91380.1"/>
    </source>
</evidence>
<dbReference type="KEGG" id="ssl:SS1G_00783"/>
<keyword evidence="2" id="KW-1185">Reference proteome</keyword>
<name>A7E658_SCLS1</name>
<evidence type="ECO:0000313" key="2">
    <source>
        <dbReference type="Proteomes" id="UP000001312"/>
    </source>
</evidence>
<protein>
    <submittedName>
        <fullName evidence="1">Uncharacterized protein</fullName>
    </submittedName>
</protein>
<gene>
    <name evidence="1" type="ORF">SS1G_00783</name>
</gene>
<sequence>MYLSISRFQTSVSDNWKMKYEPIVIFGVGGEKGGISIVTSVTMERYRMKNVVYDAVDLSTKLKSLLGFPL</sequence>
<dbReference type="AlphaFoldDB" id="A7E658"/>
<dbReference type="EMBL" id="CH476621">
    <property type="protein sequence ID" value="EDN91380.1"/>
    <property type="molecule type" value="Genomic_DNA"/>
</dbReference>
<dbReference type="HOGENOM" id="CLU_2759320_0_0_1"/>
<reference evidence="2" key="1">
    <citation type="journal article" date="2011" name="PLoS Genet.">
        <title>Genomic analysis of the necrotrophic fungal pathogens Sclerotinia sclerotiorum and Botrytis cinerea.</title>
        <authorList>
            <person name="Amselem J."/>
            <person name="Cuomo C.A."/>
            <person name="van Kan J.A."/>
            <person name="Viaud M."/>
            <person name="Benito E.P."/>
            <person name="Couloux A."/>
            <person name="Coutinho P.M."/>
            <person name="de Vries R.P."/>
            <person name="Dyer P.S."/>
            <person name="Fillinger S."/>
            <person name="Fournier E."/>
            <person name="Gout L."/>
            <person name="Hahn M."/>
            <person name="Kohn L."/>
            <person name="Lapalu N."/>
            <person name="Plummer K.M."/>
            <person name="Pradier J.M."/>
            <person name="Quevillon E."/>
            <person name="Sharon A."/>
            <person name="Simon A."/>
            <person name="ten Have A."/>
            <person name="Tudzynski B."/>
            <person name="Tudzynski P."/>
            <person name="Wincker P."/>
            <person name="Andrew M."/>
            <person name="Anthouard V."/>
            <person name="Beever R.E."/>
            <person name="Beffa R."/>
            <person name="Benoit I."/>
            <person name="Bouzid O."/>
            <person name="Brault B."/>
            <person name="Chen Z."/>
            <person name="Choquer M."/>
            <person name="Collemare J."/>
            <person name="Cotton P."/>
            <person name="Danchin E.G."/>
            <person name="Da Silva C."/>
            <person name="Gautier A."/>
            <person name="Giraud C."/>
            <person name="Giraud T."/>
            <person name="Gonzalez C."/>
            <person name="Grossetete S."/>
            <person name="Guldener U."/>
            <person name="Henrissat B."/>
            <person name="Howlett B.J."/>
            <person name="Kodira C."/>
            <person name="Kretschmer M."/>
            <person name="Lappartient A."/>
            <person name="Leroch M."/>
            <person name="Levis C."/>
            <person name="Mauceli E."/>
            <person name="Neuveglise C."/>
            <person name="Oeser B."/>
            <person name="Pearson M."/>
            <person name="Poulain J."/>
            <person name="Poussereau N."/>
            <person name="Quesneville H."/>
            <person name="Rascle C."/>
            <person name="Schumacher J."/>
            <person name="Segurens B."/>
            <person name="Sexton A."/>
            <person name="Silva E."/>
            <person name="Sirven C."/>
            <person name="Soanes D.M."/>
            <person name="Talbot N.J."/>
            <person name="Templeton M."/>
            <person name="Yandava C."/>
            <person name="Yarden O."/>
            <person name="Zeng Q."/>
            <person name="Rollins J.A."/>
            <person name="Lebrun M.H."/>
            <person name="Dickman M."/>
        </authorList>
    </citation>
    <scope>NUCLEOTIDE SEQUENCE [LARGE SCALE GENOMIC DNA]</scope>
    <source>
        <strain evidence="2">ATCC 18683 / 1980 / Ss-1</strain>
    </source>
</reference>
<proteinExistence type="predicted"/>